<keyword evidence="1" id="KW-0732">Signal</keyword>
<dbReference type="InterPro" id="IPR036779">
    <property type="entry name" value="LysM_dom_sf"/>
</dbReference>
<dbReference type="SUPFAM" id="SSF54106">
    <property type="entry name" value="LysM domain"/>
    <property type="match status" value="1"/>
</dbReference>
<dbReference type="PANTHER" id="PTHR34700">
    <property type="entry name" value="POTASSIUM BINDING PROTEIN KBP"/>
    <property type="match status" value="1"/>
</dbReference>
<dbReference type="PANTHER" id="PTHR34700:SF4">
    <property type="entry name" value="PHAGE-LIKE ELEMENT PBSX PROTEIN XKDP"/>
    <property type="match status" value="1"/>
</dbReference>
<dbReference type="Pfam" id="PF01476">
    <property type="entry name" value="LysM"/>
    <property type="match status" value="1"/>
</dbReference>
<dbReference type="CDD" id="cd00118">
    <property type="entry name" value="LysM"/>
    <property type="match status" value="1"/>
</dbReference>
<evidence type="ECO:0000259" key="2">
    <source>
        <dbReference type="PROSITE" id="PS51782"/>
    </source>
</evidence>
<name>A0A2Z2NJA3_9GAMM</name>
<protein>
    <recommendedName>
        <fullName evidence="2">LysM domain-containing protein</fullName>
    </recommendedName>
</protein>
<feature type="chain" id="PRO_5016465246" description="LysM domain-containing protein" evidence="1">
    <location>
        <begin position="27"/>
        <end position="403"/>
    </location>
</feature>
<evidence type="ECO:0000256" key="1">
    <source>
        <dbReference type="SAM" id="SignalP"/>
    </source>
</evidence>
<dbReference type="InterPro" id="IPR018392">
    <property type="entry name" value="LysM"/>
</dbReference>
<evidence type="ECO:0000313" key="4">
    <source>
        <dbReference type="Proteomes" id="UP000250079"/>
    </source>
</evidence>
<dbReference type="EMBL" id="CP018632">
    <property type="protein sequence ID" value="ASJ71462.1"/>
    <property type="molecule type" value="Genomic_DNA"/>
</dbReference>
<feature type="signal peptide" evidence="1">
    <location>
        <begin position="1"/>
        <end position="26"/>
    </location>
</feature>
<proteinExistence type="predicted"/>
<dbReference type="AlphaFoldDB" id="A0A2Z2NJA3"/>
<accession>A0A2Z2NJA3</accession>
<dbReference type="SMART" id="SM00257">
    <property type="entry name" value="LysM"/>
    <property type="match status" value="1"/>
</dbReference>
<feature type="domain" description="LysM" evidence="2">
    <location>
        <begin position="79"/>
        <end position="127"/>
    </location>
</feature>
<dbReference type="PROSITE" id="PS51782">
    <property type="entry name" value="LYSM"/>
    <property type="match status" value="1"/>
</dbReference>
<dbReference type="InterPro" id="IPR052196">
    <property type="entry name" value="Bact_Kbp"/>
</dbReference>
<dbReference type="KEGG" id="gai:IMCC3135_06775"/>
<reference evidence="3 4" key="1">
    <citation type="submission" date="2016-12" db="EMBL/GenBank/DDBJ databases">
        <authorList>
            <person name="Song W.-J."/>
            <person name="Kurnit D.M."/>
        </authorList>
    </citation>
    <scope>NUCLEOTIDE SEQUENCE [LARGE SCALE GENOMIC DNA]</scope>
    <source>
        <strain evidence="3 4">IMCC3135</strain>
    </source>
</reference>
<evidence type="ECO:0000313" key="3">
    <source>
        <dbReference type="EMBL" id="ASJ71462.1"/>
    </source>
</evidence>
<gene>
    <name evidence="3" type="ORF">IMCC3135_06775</name>
</gene>
<dbReference type="RefSeq" id="WP_205737939.1">
    <property type="nucleotide sequence ID" value="NZ_CP018632.1"/>
</dbReference>
<organism evidence="3 4">
    <name type="scientific">Granulosicoccus antarcticus IMCC3135</name>
    <dbReference type="NCBI Taxonomy" id="1192854"/>
    <lineage>
        <taxon>Bacteria</taxon>
        <taxon>Pseudomonadati</taxon>
        <taxon>Pseudomonadota</taxon>
        <taxon>Gammaproteobacteria</taxon>
        <taxon>Chromatiales</taxon>
        <taxon>Granulosicoccaceae</taxon>
        <taxon>Granulosicoccus</taxon>
    </lineage>
</organism>
<dbReference type="Proteomes" id="UP000250079">
    <property type="component" value="Chromosome"/>
</dbReference>
<sequence>MAPIMTAPTARLSLAVCLSALLTACASIDAPSAFVVEPPAAQINDRFSEDGLTSPTPQYTSSEPRIYIDEGQLEADAPDTYTVVRGDTLWDISDRFLKEPWLWPEIWSYNPQIENPHLIYPGDVLALEYVNGRPSLVLTRKGQGRVDTDGNRASDGRVRLYPKIRSESLDNAIPTISGDSIQQFLVHPRVVTADVINNAPYVVGNYDSRLISAVGHKVFVRGKLNRDQTSYGVFRRNKELRDPISDALLGYEVSHVADARLLSTGDPSAIAITRNKMETMNGDILLPTHEGSVTHTYIPRLPSLQGEGRIVSLVNAIAQTGRDQVIVLNIGSESSIQEGDVLAIETRGKTIVDERGIGGHEKVTLPNQRTGVAMVFKTFDKVSYALVMESTRPVMVNDIITGI</sequence>
<dbReference type="Gene3D" id="3.10.350.10">
    <property type="entry name" value="LysM domain"/>
    <property type="match status" value="1"/>
</dbReference>
<keyword evidence="4" id="KW-1185">Reference proteome</keyword>